<feature type="binding site" evidence="1">
    <location>
        <position position="194"/>
    </location>
    <ligand>
        <name>Zn(2+)</name>
        <dbReference type="ChEBI" id="CHEBI:29105"/>
        <note>catalytic</note>
    </ligand>
</feature>
<comment type="caution">
    <text evidence="1">Lacks conserved residue(s) required for the propagation of feature annotation.</text>
</comment>
<dbReference type="OrthoDB" id="5951731at2759"/>
<keyword evidence="2" id="KW-0732">Signal</keyword>
<dbReference type="SMART" id="SM00608">
    <property type="entry name" value="ACR"/>
    <property type="match status" value="1"/>
</dbReference>
<feature type="binding site" evidence="1">
    <location>
        <position position="204"/>
    </location>
    <ligand>
        <name>Zn(2+)</name>
        <dbReference type="ChEBI" id="CHEBI:29105"/>
        <note>catalytic</note>
    </ligand>
</feature>
<dbReference type="InterPro" id="IPR006586">
    <property type="entry name" value="ADAM_Cys-rich"/>
</dbReference>
<dbReference type="AlphaFoldDB" id="A0A7J7K255"/>
<evidence type="ECO:0000256" key="1">
    <source>
        <dbReference type="PROSITE-ProRule" id="PRU00276"/>
    </source>
</evidence>
<dbReference type="GO" id="GO:0004222">
    <property type="term" value="F:metalloendopeptidase activity"/>
    <property type="evidence" value="ECO:0007669"/>
    <property type="project" value="InterPro"/>
</dbReference>
<gene>
    <name evidence="5" type="ORF">EB796_009982</name>
</gene>
<proteinExistence type="predicted"/>
<dbReference type="SUPFAM" id="SSF55486">
    <property type="entry name" value="Metalloproteases ('zincins'), catalytic domain"/>
    <property type="match status" value="1"/>
</dbReference>
<dbReference type="Pfam" id="PF01421">
    <property type="entry name" value="Reprolysin"/>
    <property type="match status" value="1"/>
</dbReference>
<keyword evidence="1" id="KW-0479">Metal-binding</keyword>
<dbReference type="InterPro" id="IPR036436">
    <property type="entry name" value="Disintegrin_dom_sf"/>
</dbReference>
<dbReference type="PROSITE" id="PS50214">
    <property type="entry name" value="DISINTEGRIN_2"/>
    <property type="match status" value="1"/>
</dbReference>
<organism evidence="5 6">
    <name type="scientific">Bugula neritina</name>
    <name type="common">Brown bryozoan</name>
    <name type="synonym">Sertularia neritina</name>
    <dbReference type="NCBI Taxonomy" id="10212"/>
    <lineage>
        <taxon>Eukaryota</taxon>
        <taxon>Metazoa</taxon>
        <taxon>Spiralia</taxon>
        <taxon>Lophotrochozoa</taxon>
        <taxon>Bryozoa</taxon>
        <taxon>Gymnolaemata</taxon>
        <taxon>Cheilostomatida</taxon>
        <taxon>Flustrina</taxon>
        <taxon>Buguloidea</taxon>
        <taxon>Bugulidae</taxon>
        <taxon>Bugula</taxon>
    </lineage>
</organism>
<dbReference type="InterPro" id="IPR024079">
    <property type="entry name" value="MetalloPept_cat_dom_sf"/>
</dbReference>
<accession>A0A7J7K255</accession>
<dbReference type="Proteomes" id="UP000593567">
    <property type="component" value="Unassembled WGS sequence"/>
</dbReference>
<dbReference type="Gene3D" id="4.10.70.10">
    <property type="entry name" value="Disintegrin domain"/>
    <property type="match status" value="1"/>
</dbReference>
<dbReference type="InterPro" id="IPR001590">
    <property type="entry name" value="Peptidase_M12B"/>
</dbReference>
<sequence>MDHKHILLLGYMHTFSVLFAVEDSGWHPVTVNVVAQPFFSSHLSLATRDDLDKLTELISQRNKYAIPDLVISGPSVEVMTLQLRRGHTAVLDNSTIQHFRAVNPQEAFKDFNMDSCHFIGSQIINSSSLASEFNSYRYKNKWMHRGDAALLITGREIDHSVKAEVDGICSLAGGGIVISDKLAVTRHSATLLAHGIAHLLGVGHVSDDAECRCPASTSCIMQEQIGPCCDKRTCSIKSSSAICRPTNGETCDLQETCDGESEWCKEDKHQPDGTPCFNKEDSYCYGGQCKSRTSQCQLIYGEDFVNAEPSCYEAHNWRGDTSGNCGWTSVGEYSACYRKKDALCGLLHCSKRDGVSTDAVPVIRGYILSNTTSNSAYDNYCSQVIFDVGSDNDDNGYVPNGAACGDARMCVNYRCINFDRLPAISTDSEACEHTNVIDITNLIVFPVAAVHILILLVSR</sequence>
<evidence type="ECO:0000313" key="6">
    <source>
        <dbReference type="Proteomes" id="UP000593567"/>
    </source>
</evidence>
<evidence type="ECO:0000313" key="5">
    <source>
        <dbReference type="EMBL" id="KAF6031688.1"/>
    </source>
</evidence>
<name>A0A7J7K255_BUGNE</name>
<dbReference type="EMBL" id="VXIV02001577">
    <property type="protein sequence ID" value="KAF6031688.1"/>
    <property type="molecule type" value="Genomic_DNA"/>
</dbReference>
<dbReference type="PANTHER" id="PTHR11905:SF159">
    <property type="entry name" value="ADAM METALLOPROTEASE"/>
    <property type="match status" value="1"/>
</dbReference>
<feature type="chain" id="PRO_5029536425" evidence="2">
    <location>
        <begin position="21"/>
        <end position="459"/>
    </location>
</feature>
<feature type="binding site" evidence="1">
    <location>
        <position position="198"/>
    </location>
    <ligand>
        <name>Zn(2+)</name>
        <dbReference type="ChEBI" id="CHEBI:29105"/>
        <note>catalytic</note>
    </ligand>
</feature>
<evidence type="ECO:0000256" key="2">
    <source>
        <dbReference type="SAM" id="SignalP"/>
    </source>
</evidence>
<evidence type="ECO:0000259" key="3">
    <source>
        <dbReference type="PROSITE" id="PS50214"/>
    </source>
</evidence>
<comment type="caution">
    <text evidence="5">The sequence shown here is derived from an EMBL/GenBank/DDBJ whole genome shotgun (WGS) entry which is preliminary data.</text>
</comment>
<feature type="domain" description="Peptidase M12B" evidence="4">
    <location>
        <begin position="133"/>
        <end position="269"/>
    </location>
</feature>
<keyword evidence="6" id="KW-1185">Reference proteome</keyword>
<dbReference type="GO" id="GO:0046872">
    <property type="term" value="F:metal ion binding"/>
    <property type="evidence" value="ECO:0007669"/>
    <property type="project" value="UniProtKB-KW"/>
</dbReference>
<dbReference type="SUPFAM" id="SSF57552">
    <property type="entry name" value="Blood coagulation inhibitor (disintegrin)"/>
    <property type="match status" value="1"/>
</dbReference>
<reference evidence="5" key="1">
    <citation type="submission" date="2020-06" db="EMBL/GenBank/DDBJ databases">
        <title>Draft genome of Bugula neritina, a colonial animal packing powerful symbionts and potential medicines.</title>
        <authorList>
            <person name="Rayko M."/>
        </authorList>
    </citation>
    <scope>NUCLEOTIDE SEQUENCE [LARGE SCALE GENOMIC DNA]</scope>
    <source>
        <strain evidence="5">Kwan_BN1</strain>
    </source>
</reference>
<feature type="domain" description="Disintegrin" evidence="3">
    <location>
        <begin position="207"/>
        <end position="272"/>
    </location>
</feature>
<dbReference type="PANTHER" id="PTHR11905">
    <property type="entry name" value="ADAM A DISINTEGRIN AND METALLOPROTEASE DOMAIN"/>
    <property type="match status" value="1"/>
</dbReference>
<keyword evidence="1" id="KW-0862">Zinc</keyword>
<protein>
    <submittedName>
        <fullName evidence="5">Uncharacterized protein</fullName>
    </submittedName>
</protein>
<dbReference type="GO" id="GO:0006508">
    <property type="term" value="P:proteolysis"/>
    <property type="evidence" value="ECO:0007669"/>
    <property type="project" value="InterPro"/>
</dbReference>
<evidence type="ECO:0000259" key="4">
    <source>
        <dbReference type="PROSITE" id="PS50215"/>
    </source>
</evidence>
<dbReference type="PROSITE" id="PS50215">
    <property type="entry name" value="ADAM_MEPRO"/>
    <property type="match status" value="1"/>
</dbReference>
<dbReference type="InterPro" id="IPR001762">
    <property type="entry name" value="Disintegrin_dom"/>
</dbReference>
<dbReference type="SMART" id="SM00050">
    <property type="entry name" value="DISIN"/>
    <property type="match status" value="1"/>
</dbReference>
<feature type="signal peptide" evidence="2">
    <location>
        <begin position="1"/>
        <end position="20"/>
    </location>
</feature>
<dbReference type="Pfam" id="PF08516">
    <property type="entry name" value="ADAM_CR"/>
    <property type="match status" value="1"/>
</dbReference>
<dbReference type="Gene3D" id="3.40.390.10">
    <property type="entry name" value="Collagenase (Catalytic Domain)"/>
    <property type="match status" value="1"/>
</dbReference>